<name>A0ABW5UYS6_9MICO</name>
<protein>
    <submittedName>
        <fullName evidence="1">Uncharacterized protein</fullName>
    </submittedName>
</protein>
<dbReference type="Proteomes" id="UP001597492">
    <property type="component" value="Unassembled WGS sequence"/>
</dbReference>
<dbReference type="RefSeq" id="WP_019619189.1">
    <property type="nucleotide sequence ID" value="NZ_JBHUNE010000007.1"/>
</dbReference>
<accession>A0ABW5UYS6</accession>
<evidence type="ECO:0000313" key="1">
    <source>
        <dbReference type="EMBL" id="MFD2758681.1"/>
    </source>
</evidence>
<organism evidence="1 2">
    <name type="scientific">Gulosibacter faecalis</name>
    <dbReference type="NCBI Taxonomy" id="272240"/>
    <lineage>
        <taxon>Bacteria</taxon>
        <taxon>Bacillati</taxon>
        <taxon>Actinomycetota</taxon>
        <taxon>Actinomycetes</taxon>
        <taxon>Micrococcales</taxon>
        <taxon>Microbacteriaceae</taxon>
        <taxon>Gulosibacter</taxon>
    </lineage>
</organism>
<reference evidence="2" key="1">
    <citation type="journal article" date="2019" name="Int. J. Syst. Evol. Microbiol.">
        <title>The Global Catalogue of Microorganisms (GCM) 10K type strain sequencing project: providing services to taxonomists for standard genome sequencing and annotation.</title>
        <authorList>
            <consortium name="The Broad Institute Genomics Platform"/>
            <consortium name="The Broad Institute Genome Sequencing Center for Infectious Disease"/>
            <person name="Wu L."/>
            <person name="Ma J."/>
        </authorList>
    </citation>
    <scope>NUCLEOTIDE SEQUENCE [LARGE SCALE GENOMIC DNA]</scope>
    <source>
        <strain evidence="2">TISTR 1514</strain>
    </source>
</reference>
<proteinExistence type="predicted"/>
<comment type="caution">
    <text evidence="1">The sequence shown here is derived from an EMBL/GenBank/DDBJ whole genome shotgun (WGS) entry which is preliminary data.</text>
</comment>
<evidence type="ECO:0000313" key="2">
    <source>
        <dbReference type="Proteomes" id="UP001597492"/>
    </source>
</evidence>
<gene>
    <name evidence="1" type="ORF">ACFSW7_09880</name>
</gene>
<keyword evidence="2" id="KW-1185">Reference proteome</keyword>
<sequence length="80" mass="9266">MTITLLPRTNDLVRERAGLRIHQLTETRWRVTQPGGAIVGYLERRGDAVVVMRMTADRRGFFDIGEFDDLDEAFDALRRM</sequence>
<dbReference type="EMBL" id="JBHUNE010000007">
    <property type="protein sequence ID" value="MFD2758681.1"/>
    <property type="molecule type" value="Genomic_DNA"/>
</dbReference>